<dbReference type="OrthoDB" id="7062711at2"/>
<accession>A0A316FD96</accession>
<evidence type="ECO:0000313" key="2">
    <source>
        <dbReference type="EMBL" id="PWK46379.1"/>
    </source>
</evidence>
<dbReference type="Proteomes" id="UP000245790">
    <property type="component" value="Unassembled WGS sequence"/>
</dbReference>
<organism evidence="2 3">
    <name type="scientific">Pleionea mediterranea</name>
    <dbReference type="NCBI Taxonomy" id="523701"/>
    <lineage>
        <taxon>Bacteria</taxon>
        <taxon>Pseudomonadati</taxon>
        <taxon>Pseudomonadota</taxon>
        <taxon>Gammaproteobacteria</taxon>
        <taxon>Oceanospirillales</taxon>
        <taxon>Pleioneaceae</taxon>
        <taxon>Pleionea</taxon>
    </lineage>
</organism>
<dbReference type="EMBL" id="QGGU01000013">
    <property type="protein sequence ID" value="PWK46379.1"/>
    <property type="molecule type" value="Genomic_DNA"/>
</dbReference>
<reference evidence="2 3" key="1">
    <citation type="submission" date="2018-05" db="EMBL/GenBank/DDBJ databases">
        <title>Genomic Encyclopedia of Type Strains, Phase IV (KMG-IV): sequencing the most valuable type-strain genomes for metagenomic binning, comparative biology and taxonomic classification.</title>
        <authorList>
            <person name="Goeker M."/>
        </authorList>
    </citation>
    <scope>NUCLEOTIDE SEQUENCE [LARGE SCALE GENOMIC DNA]</scope>
    <source>
        <strain evidence="2 3">DSM 25350</strain>
    </source>
</reference>
<proteinExistence type="predicted"/>
<sequence length="241" mass="25943">MKYPKLLILVGLSTAIIASEVDIPNTFVAGTPARAGEVNENFTAVEAAVNDNHTKITANEAALASNSSAISANSTAISANTNAIAAINETQSYIYPVNVASVNNAGYPNLRINSSGMYNSTDLTDIVFAPIVLRQGATVTDMYCLVRDNHNTANFSGGRILLMRVSLEEGMSPGIYEEIVDIDLTTAGSLAGLRRLNDEDGVVENAVIDNNQYMYYVRFWIQRTQAVSNLMVSGCRISYEA</sequence>
<keyword evidence="3" id="KW-1185">Reference proteome</keyword>
<dbReference type="AlphaFoldDB" id="A0A316FD96"/>
<dbReference type="RefSeq" id="WP_109764815.1">
    <property type="nucleotide sequence ID" value="NZ_QGGU01000013.1"/>
</dbReference>
<gene>
    <name evidence="2" type="ORF">C8D97_11364</name>
</gene>
<dbReference type="Gene3D" id="1.20.5.340">
    <property type="match status" value="1"/>
</dbReference>
<keyword evidence="1" id="KW-0732">Signal</keyword>
<feature type="signal peptide" evidence="1">
    <location>
        <begin position="1"/>
        <end position="18"/>
    </location>
</feature>
<protein>
    <submittedName>
        <fullName evidence="2">Uncharacterized protein</fullName>
    </submittedName>
</protein>
<comment type="caution">
    <text evidence="2">The sequence shown here is derived from an EMBL/GenBank/DDBJ whole genome shotgun (WGS) entry which is preliminary data.</text>
</comment>
<name>A0A316FD96_9GAMM</name>
<evidence type="ECO:0000256" key="1">
    <source>
        <dbReference type="SAM" id="SignalP"/>
    </source>
</evidence>
<evidence type="ECO:0000313" key="3">
    <source>
        <dbReference type="Proteomes" id="UP000245790"/>
    </source>
</evidence>
<feature type="chain" id="PRO_5016249225" evidence="1">
    <location>
        <begin position="19"/>
        <end position="241"/>
    </location>
</feature>